<dbReference type="Gene3D" id="1.10.10.10">
    <property type="entry name" value="Winged helix-like DNA-binding domain superfamily/Winged helix DNA-binding domain"/>
    <property type="match status" value="1"/>
</dbReference>
<dbReference type="PANTHER" id="PTHR30537">
    <property type="entry name" value="HTH-TYPE TRANSCRIPTIONAL REGULATOR"/>
    <property type="match status" value="1"/>
</dbReference>
<dbReference type="SUPFAM" id="SSF53850">
    <property type="entry name" value="Periplasmic binding protein-like II"/>
    <property type="match status" value="1"/>
</dbReference>
<keyword evidence="2" id="KW-0805">Transcription regulation</keyword>
<protein>
    <recommendedName>
        <fullName evidence="5">HTH lysR-type domain-containing protein</fullName>
    </recommendedName>
</protein>
<dbReference type="AlphaFoldDB" id="A0A211ZT03"/>
<reference evidence="7" key="1">
    <citation type="submission" date="2017-05" db="EMBL/GenBank/DDBJ databases">
        <authorList>
            <person name="Macchi M."/>
            <person name="Festa S."/>
            <person name="Coppotelli B.M."/>
            <person name="Morelli I.S."/>
        </authorList>
    </citation>
    <scope>NUCLEOTIDE SEQUENCE [LARGE SCALE GENOMIC DNA]</scope>
    <source>
        <strain evidence="7">I</strain>
    </source>
</reference>
<dbReference type="InterPro" id="IPR058163">
    <property type="entry name" value="LysR-type_TF_proteobact-type"/>
</dbReference>
<dbReference type="InterPro" id="IPR036390">
    <property type="entry name" value="WH_DNA-bd_sf"/>
</dbReference>
<dbReference type="GO" id="GO:0043565">
    <property type="term" value="F:sequence-specific DNA binding"/>
    <property type="evidence" value="ECO:0007669"/>
    <property type="project" value="TreeGrafter"/>
</dbReference>
<evidence type="ECO:0000256" key="4">
    <source>
        <dbReference type="ARBA" id="ARBA00023163"/>
    </source>
</evidence>
<evidence type="ECO:0000256" key="1">
    <source>
        <dbReference type="ARBA" id="ARBA00009437"/>
    </source>
</evidence>
<evidence type="ECO:0000313" key="7">
    <source>
        <dbReference type="Proteomes" id="UP000196655"/>
    </source>
</evidence>
<keyword evidence="3" id="KW-0238">DNA-binding</keyword>
<keyword evidence="7" id="KW-1185">Reference proteome</keyword>
<evidence type="ECO:0000256" key="2">
    <source>
        <dbReference type="ARBA" id="ARBA00023015"/>
    </source>
</evidence>
<dbReference type="PROSITE" id="PS50931">
    <property type="entry name" value="HTH_LYSR"/>
    <property type="match status" value="1"/>
</dbReference>
<name>A0A211ZT03_9PROT</name>
<dbReference type="GO" id="GO:0003700">
    <property type="term" value="F:DNA-binding transcription factor activity"/>
    <property type="evidence" value="ECO:0007669"/>
    <property type="project" value="InterPro"/>
</dbReference>
<keyword evidence="4" id="KW-0804">Transcription</keyword>
<dbReference type="GO" id="GO:0006351">
    <property type="term" value="P:DNA-templated transcription"/>
    <property type="evidence" value="ECO:0007669"/>
    <property type="project" value="TreeGrafter"/>
</dbReference>
<dbReference type="InterPro" id="IPR005119">
    <property type="entry name" value="LysR_subst-bd"/>
</dbReference>
<dbReference type="Pfam" id="PF00126">
    <property type="entry name" value="HTH_1"/>
    <property type="match status" value="1"/>
</dbReference>
<accession>A0A211ZT03</accession>
<evidence type="ECO:0000313" key="6">
    <source>
        <dbReference type="EMBL" id="OWJ68390.1"/>
    </source>
</evidence>
<sequence length="320" mass="35715">MALSLFKIEKNIDQSRAGYRLCSAPGTTRAAMSLSGMKSAIDWEDIRLFLAVARGEGLSGAARQAGSSPATLGRRMTALEHSLDQRLFIRERLGYRLTEPGRQFLAQAEEMEAAATGIERWRDGLSPRRTVRISAGTWTSWFLARHIDALWSPGEAWTIDFVAANARLDIARGQADIGVRNRRPEEPWLAGRRTGDVAFAVYGRRGGGLEERWIGVTGDGAVTPSARWVAERHAAATVVRGNDPRLILDLLRRGVGRAVLPCFVGDTEPEIERLEEVEALRHQQWLVLHQDERRHPAVRAVIERIVRLMRDSRALLRGES</sequence>
<dbReference type="STRING" id="1122125.GCA_000423185_05725"/>
<evidence type="ECO:0000259" key="5">
    <source>
        <dbReference type="PROSITE" id="PS50931"/>
    </source>
</evidence>
<dbReference type="OrthoDB" id="7333438at2"/>
<dbReference type="EMBL" id="NHON01000005">
    <property type="protein sequence ID" value="OWJ68390.1"/>
    <property type="molecule type" value="Genomic_DNA"/>
</dbReference>
<gene>
    <name evidence="6" type="ORF">BWR60_04485</name>
</gene>
<dbReference type="PANTHER" id="PTHR30537:SF3">
    <property type="entry name" value="TRANSCRIPTIONAL REGULATORY PROTEIN"/>
    <property type="match status" value="1"/>
</dbReference>
<dbReference type="Proteomes" id="UP000196655">
    <property type="component" value="Unassembled WGS sequence"/>
</dbReference>
<dbReference type="InterPro" id="IPR036388">
    <property type="entry name" value="WH-like_DNA-bd_sf"/>
</dbReference>
<dbReference type="Pfam" id="PF03466">
    <property type="entry name" value="LysR_substrate"/>
    <property type="match status" value="1"/>
</dbReference>
<comment type="caution">
    <text evidence="6">The sequence shown here is derived from an EMBL/GenBank/DDBJ whole genome shotgun (WGS) entry which is preliminary data.</text>
</comment>
<comment type="similarity">
    <text evidence="1">Belongs to the LysR transcriptional regulatory family.</text>
</comment>
<organism evidence="6 7">
    <name type="scientific">Inquilinus limosus</name>
    <dbReference type="NCBI Taxonomy" id="171674"/>
    <lineage>
        <taxon>Bacteria</taxon>
        <taxon>Pseudomonadati</taxon>
        <taxon>Pseudomonadota</taxon>
        <taxon>Alphaproteobacteria</taxon>
        <taxon>Rhodospirillales</taxon>
        <taxon>Rhodospirillaceae</taxon>
        <taxon>Inquilinus</taxon>
    </lineage>
</organism>
<feature type="domain" description="HTH lysR-type" evidence="5">
    <location>
        <begin position="41"/>
        <end position="98"/>
    </location>
</feature>
<dbReference type="SUPFAM" id="SSF46785">
    <property type="entry name" value="Winged helix' DNA-binding domain"/>
    <property type="match status" value="1"/>
</dbReference>
<proteinExistence type="inferred from homology"/>
<dbReference type="InterPro" id="IPR000847">
    <property type="entry name" value="LysR_HTH_N"/>
</dbReference>
<evidence type="ECO:0000256" key="3">
    <source>
        <dbReference type="ARBA" id="ARBA00023125"/>
    </source>
</evidence>